<reference evidence="1" key="1">
    <citation type="submission" date="2022-04" db="EMBL/GenBank/DDBJ databases">
        <title>Jade perch genome.</title>
        <authorList>
            <person name="Chao B."/>
        </authorList>
    </citation>
    <scope>NUCLEOTIDE SEQUENCE</scope>
    <source>
        <strain evidence="1">CB-2022</strain>
    </source>
</reference>
<comment type="caution">
    <text evidence="1">The sequence shown here is derived from an EMBL/GenBank/DDBJ whole genome shotgun (WGS) entry which is preliminary data.</text>
</comment>
<sequence>MEEDYRSGLLRNLRRGKQYSANTVYSAGGELLTSSGDIIGRWKKYFEDLLNPTDLPSTEEAEAGDSSITEAEVTEVVHANFWWQGAWGWMRSALIPEYLKSLDVVRGFSQEQSGMALQKQIIKDAGDSPSGSQGVNENTQEDEALDNNDELSSSLLLPTSSREKRKRERENRSRPKEMTEEEMMDLALRLSEQEATITALRLQKEEEAVMKAIHESMVGQTQPCPPSQSQNPLADPETSLRLCSRRKLLYPNRKTTSTIDKAASGVGCTPETDLNRGESLNTADSVMLLDILQFYSSDSTQIGDCQLRKSPVFPLTGCRAEVHVPRLSQDLLQTCRTSGFVLCSQDSCTSPQKCPPAQPKSSTFPKSPKHSGDATLSKSPVFSETDQGDDGETELSPECFRSPVFGRNTQHEKSPSACKPQVGVCISGFMFSSQESLTSSVRSTSCRPQSPVFPSSPLKNPPPSERACRSPVFSETDGGQTEPGNVRSKSPVFGRKRAANPSAAELRGSGSDGNSAATSTLRQDSETDHNEDVRFNRSSKSDDAEEELNEISKDQNSAEAELTTDMTLIWSDEDDDVTPVGSPSPVFPEERSAHQADLLNHETAASSGTTASNCRPSSSSTSTGRQPISSQGTVSGSSVPSGAPAGGQTVHYYWGVPFCPRGLDPDNYTQVILAQMEVYEKSLKQAQRCLLRKAEWGEAILPQPEVSDSTSGLANQGCLRVSGSLPNQSTCALWIWRRHSTVSLVVFCGECSAEYGVWGPLLRGCFGLCTTGAGAWFTLPAVSQRGLRLKGAADASPAEGEEGEDQREEEGEEEEERGSKGEERKMEGEEGGQVDTDDCEVCPETQLSDDDRTQDLMMMDTDSAAELRPKSPERPEVDEMILQDDSPAGNEPQEEEEEEMEVDMEDDAPVDRKTKENIPVNSSDVGGQTVRGQEAEVDTGDPDVEEIKDRELQRSTSPELEPAGIPQGPETTVDCPICQGSFPATKIEMHAAYCDGEVAVVDERRPEANCFQVSLKPRRKRTRRLEETDEETNDLSNTGKNQEKCYICQKAFPLKDYSRHTQFCIQQQTSKTAAVSLSTHSKGNLLSALQQTESRDSGESEKAGPSGSKLQSGDVIDLLDDDDEVESGGVSAVSISNSPIRAFTPISEATGCLIDFKKQRTKKLSQRRR</sequence>
<protein>
    <submittedName>
        <fullName evidence="1">Uncharacterized protein</fullName>
    </submittedName>
</protein>
<name>A0ACB8X1R4_9TELE</name>
<organism evidence="1 2">
    <name type="scientific">Scortum barcoo</name>
    <name type="common">barcoo grunter</name>
    <dbReference type="NCBI Taxonomy" id="214431"/>
    <lineage>
        <taxon>Eukaryota</taxon>
        <taxon>Metazoa</taxon>
        <taxon>Chordata</taxon>
        <taxon>Craniata</taxon>
        <taxon>Vertebrata</taxon>
        <taxon>Euteleostomi</taxon>
        <taxon>Actinopterygii</taxon>
        <taxon>Neopterygii</taxon>
        <taxon>Teleostei</taxon>
        <taxon>Neoteleostei</taxon>
        <taxon>Acanthomorphata</taxon>
        <taxon>Eupercaria</taxon>
        <taxon>Centrarchiformes</taxon>
        <taxon>Terapontoidei</taxon>
        <taxon>Terapontidae</taxon>
        <taxon>Scortum</taxon>
    </lineage>
</organism>
<dbReference type="Proteomes" id="UP000831701">
    <property type="component" value="Chromosome 4"/>
</dbReference>
<keyword evidence="2" id="KW-1185">Reference proteome</keyword>
<gene>
    <name evidence="1" type="ORF">L3Q82_022473</name>
</gene>
<evidence type="ECO:0000313" key="2">
    <source>
        <dbReference type="Proteomes" id="UP000831701"/>
    </source>
</evidence>
<proteinExistence type="predicted"/>
<evidence type="ECO:0000313" key="1">
    <source>
        <dbReference type="EMBL" id="KAI3373906.1"/>
    </source>
</evidence>
<dbReference type="EMBL" id="CM041534">
    <property type="protein sequence ID" value="KAI3373906.1"/>
    <property type="molecule type" value="Genomic_DNA"/>
</dbReference>
<accession>A0ACB8X1R4</accession>